<keyword evidence="6" id="KW-1015">Disulfide bond</keyword>
<dbReference type="SUPFAM" id="SSF50494">
    <property type="entry name" value="Trypsin-like serine proteases"/>
    <property type="match status" value="1"/>
</dbReference>
<gene>
    <name evidence="9" type="ORF">HHI36_015949</name>
</gene>
<organism evidence="9 10">
    <name type="scientific">Cryptolaemus montrouzieri</name>
    <dbReference type="NCBI Taxonomy" id="559131"/>
    <lineage>
        <taxon>Eukaryota</taxon>
        <taxon>Metazoa</taxon>
        <taxon>Ecdysozoa</taxon>
        <taxon>Arthropoda</taxon>
        <taxon>Hexapoda</taxon>
        <taxon>Insecta</taxon>
        <taxon>Pterygota</taxon>
        <taxon>Neoptera</taxon>
        <taxon>Endopterygota</taxon>
        <taxon>Coleoptera</taxon>
        <taxon>Polyphaga</taxon>
        <taxon>Cucujiformia</taxon>
        <taxon>Coccinelloidea</taxon>
        <taxon>Coccinellidae</taxon>
        <taxon>Scymninae</taxon>
        <taxon>Scymnini</taxon>
        <taxon>Cryptolaemus</taxon>
    </lineage>
</organism>
<sequence>MFIQTFVIYAVIVLNQANNLSTRIVGGKECSVEEVPFMVSIRGTSRLTHYCGGSLIAPEWVLSAAHCFPRGKPAQEVTIMVGLSKIQRFKSQAIQAKQIFVHEEYSDRPTVNDIALIYLAHKVIMYIGVISLVELPSEQLDENLSDQCDHQFTVAGWGSTIAWEDEKPPYKASPYLKCVDLPYATNDRCMTYSPTLMCTLDSEGGRDSCQGDSGGPLFCENVQYGIVSYGRGCAIANTPAFYTRVDRYIDFIQQTMKKKNCSVDFYRNLYFYIFALHIALSFDFNVREYR</sequence>
<dbReference type="GO" id="GO:0006508">
    <property type="term" value="P:proteolysis"/>
    <property type="evidence" value="ECO:0007669"/>
    <property type="project" value="UniProtKB-KW"/>
</dbReference>
<reference evidence="9 10" key="1">
    <citation type="journal article" date="2021" name="BMC Biol.">
        <title>Horizontally acquired antibacterial genes associated with adaptive radiation of ladybird beetles.</title>
        <authorList>
            <person name="Li H.S."/>
            <person name="Tang X.F."/>
            <person name="Huang Y.H."/>
            <person name="Xu Z.Y."/>
            <person name="Chen M.L."/>
            <person name="Du X.Y."/>
            <person name="Qiu B.Y."/>
            <person name="Chen P.T."/>
            <person name="Zhang W."/>
            <person name="Slipinski A."/>
            <person name="Escalona H.E."/>
            <person name="Waterhouse R.M."/>
            <person name="Zwick A."/>
            <person name="Pang H."/>
        </authorList>
    </citation>
    <scope>NUCLEOTIDE SEQUENCE [LARGE SCALE GENOMIC DNA]</scope>
    <source>
        <strain evidence="9">SYSU2018</strain>
    </source>
</reference>
<dbReference type="InterPro" id="IPR043504">
    <property type="entry name" value="Peptidase_S1_PA_chymotrypsin"/>
</dbReference>
<dbReference type="PANTHER" id="PTHR24264">
    <property type="entry name" value="TRYPSIN-RELATED"/>
    <property type="match status" value="1"/>
</dbReference>
<comment type="caution">
    <text evidence="9">The sequence shown here is derived from an EMBL/GenBank/DDBJ whole genome shotgun (WGS) entry which is preliminary data.</text>
</comment>
<dbReference type="FunFam" id="2.40.10.10:FF:000068">
    <property type="entry name" value="transmembrane protease serine 2"/>
    <property type="match status" value="1"/>
</dbReference>
<dbReference type="PANTHER" id="PTHR24264:SF65">
    <property type="entry name" value="SRCR DOMAIN-CONTAINING PROTEIN"/>
    <property type="match status" value="1"/>
</dbReference>
<accession>A0ABD2N7D1</accession>
<evidence type="ECO:0000256" key="1">
    <source>
        <dbReference type="ARBA" id="ARBA00004613"/>
    </source>
</evidence>
<dbReference type="PROSITE" id="PS00134">
    <property type="entry name" value="TRYPSIN_HIS"/>
    <property type="match status" value="1"/>
</dbReference>
<dbReference type="InterPro" id="IPR001254">
    <property type="entry name" value="Trypsin_dom"/>
</dbReference>
<dbReference type="PROSITE" id="PS00135">
    <property type="entry name" value="TRYPSIN_SER"/>
    <property type="match status" value="1"/>
</dbReference>
<evidence type="ECO:0000256" key="7">
    <source>
        <dbReference type="RuleBase" id="RU363034"/>
    </source>
</evidence>
<dbReference type="PRINTS" id="PR00722">
    <property type="entry name" value="CHYMOTRYPSIN"/>
</dbReference>
<dbReference type="EMBL" id="JABFTP020000062">
    <property type="protein sequence ID" value="KAL3274568.1"/>
    <property type="molecule type" value="Genomic_DNA"/>
</dbReference>
<dbReference type="InterPro" id="IPR018114">
    <property type="entry name" value="TRYPSIN_HIS"/>
</dbReference>
<keyword evidence="3 7" id="KW-0645">Protease</keyword>
<evidence type="ECO:0000256" key="6">
    <source>
        <dbReference type="ARBA" id="ARBA00023157"/>
    </source>
</evidence>
<keyword evidence="10" id="KW-1185">Reference proteome</keyword>
<dbReference type="CDD" id="cd00190">
    <property type="entry name" value="Tryp_SPc"/>
    <property type="match status" value="1"/>
</dbReference>
<keyword evidence="2" id="KW-0964">Secreted</keyword>
<comment type="subcellular location">
    <subcellularLocation>
        <location evidence="1">Secreted</location>
    </subcellularLocation>
</comment>
<dbReference type="Pfam" id="PF00089">
    <property type="entry name" value="Trypsin"/>
    <property type="match status" value="1"/>
</dbReference>
<evidence type="ECO:0000313" key="10">
    <source>
        <dbReference type="Proteomes" id="UP001516400"/>
    </source>
</evidence>
<evidence type="ECO:0000256" key="4">
    <source>
        <dbReference type="ARBA" id="ARBA00022801"/>
    </source>
</evidence>
<dbReference type="Proteomes" id="UP001516400">
    <property type="component" value="Unassembled WGS sequence"/>
</dbReference>
<name>A0ABD2N7D1_9CUCU</name>
<keyword evidence="4 7" id="KW-0378">Hydrolase</keyword>
<evidence type="ECO:0000259" key="8">
    <source>
        <dbReference type="PROSITE" id="PS50240"/>
    </source>
</evidence>
<proteinExistence type="predicted"/>
<dbReference type="InterPro" id="IPR009003">
    <property type="entry name" value="Peptidase_S1_PA"/>
</dbReference>
<dbReference type="Gene3D" id="2.40.10.10">
    <property type="entry name" value="Trypsin-like serine proteases"/>
    <property type="match status" value="1"/>
</dbReference>
<dbReference type="PROSITE" id="PS50240">
    <property type="entry name" value="TRYPSIN_DOM"/>
    <property type="match status" value="1"/>
</dbReference>
<dbReference type="GO" id="GO:0005576">
    <property type="term" value="C:extracellular region"/>
    <property type="evidence" value="ECO:0007669"/>
    <property type="project" value="UniProtKB-SubCell"/>
</dbReference>
<evidence type="ECO:0000256" key="2">
    <source>
        <dbReference type="ARBA" id="ARBA00022525"/>
    </source>
</evidence>
<dbReference type="InterPro" id="IPR033116">
    <property type="entry name" value="TRYPSIN_SER"/>
</dbReference>
<evidence type="ECO:0000256" key="3">
    <source>
        <dbReference type="ARBA" id="ARBA00022670"/>
    </source>
</evidence>
<dbReference type="SMART" id="SM00020">
    <property type="entry name" value="Tryp_SPc"/>
    <property type="match status" value="1"/>
</dbReference>
<dbReference type="AlphaFoldDB" id="A0ABD2N7D1"/>
<evidence type="ECO:0000313" key="9">
    <source>
        <dbReference type="EMBL" id="KAL3274568.1"/>
    </source>
</evidence>
<dbReference type="InterPro" id="IPR050127">
    <property type="entry name" value="Serine_Proteases_S1"/>
</dbReference>
<keyword evidence="5 7" id="KW-0720">Serine protease</keyword>
<dbReference type="GO" id="GO:0008236">
    <property type="term" value="F:serine-type peptidase activity"/>
    <property type="evidence" value="ECO:0007669"/>
    <property type="project" value="UniProtKB-KW"/>
</dbReference>
<feature type="domain" description="Peptidase S1" evidence="8">
    <location>
        <begin position="24"/>
        <end position="257"/>
    </location>
</feature>
<protein>
    <recommendedName>
        <fullName evidence="8">Peptidase S1 domain-containing protein</fullName>
    </recommendedName>
</protein>
<dbReference type="InterPro" id="IPR001314">
    <property type="entry name" value="Peptidase_S1A"/>
</dbReference>
<evidence type="ECO:0000256" key="5">
    <source>
        <dbReference type="ARBA" id="ARBA00022825"/>
    </source>
</evidence>